<dbReference type="Pfam" id="PF02630">
    <property type="entry name" value="SCO1-SenC"/>
    <property type="match status" value="1"/>
</dbReference>
<dbReference type="EMBL" id="QGKU01000039">
    <property type="protein sequence ID" value="PWR02217.1"/>
    <property type="molecule type" value="Genomic_DNA"/>
</dbReference>
<keyword evidence="3" id="KW-1015">Disulfide bond</keyword>
<feature type="binding site" evidence="2">
    <location>
        <position position="179"/>
    </location>
    <ligand>
        <name>Cu cation</name>
        <dbReference type="ChEBI" id="CHEBI:23378"/>
    </ligand>
</feature>
<keyword evidence="6" id="KW-1185">Reference proteome</keyword>
<dbReference type="Gene3D" id="3.40.30.10">
    <property type="entry name" value="Glutaredoxin"/>
    <property type="match status" value="1"/>
</dbReference>
<accession>A0A2V2LGA1</accession>
<dbReference type="RefSeq" id="WP_109812170.1">
    <property type="nucleotide sequence ID" value="NZ_QGKU01000039.1"/>
</dbReference>
<keyword evidence="2" id="KW-0186">Copper</keyword>
<dbReference type="GO" id="GO:0046872">
    <property type="term" value="F:metal ion binding"/>
    <property type="evidence" value="ECO:0007669"/>
    <property type="project" value="UniProtKB-KW"/>
</dbReference>
<evidence type="ECO:0000256" key="1">
    <source>
        <dbReference type="ARBA" id="ARBA00010996"/>
    </source>
</evidence>
<name>A0A2V2LGA1_9RHOB</name>
<organism evidence="5 6">
    <name type="scientific">Meridianimarinicoccus roseus</name>
    <dbReference type="NCBI Taxonomy" id="2072018"/>
    <lineage>
        <taxon>Bacteria</taxon>
        <taxon>Pseudomonadati</taxon>
        <taxon>Pseudomonadota</taxon>
        <taxon>Alphaproteobacteria</taxon>
        <taxon>Rhodobacterales</taxon>
        <taxon>Paracoccaceae</taxon>
        <taxon>Meridianimarinicoccus</taxon>
    </lineage>
</organism>
<comment type="caution">
    <text evidence="5">The sequence shown here is derived from an EMBL/GenBank/DDBJ whole genome shotgun (WGS) entry which is preliminary data.</text>
</comment>
<evidence type="ECO:0000256" key="3">
    <source>
        <dbReference type="PIRSR" id="PIRSR603782-2"/>
    </source>
</evidence>
<feature type="binding site" evidence="2">
    <location>
        <position position="94"/>
    </location>
    <ligand>
        <name>Cu cation</name>
        <dbReference type="ChEBI" id="CHEBI:23378"/>
    </ligand>
</feature>
<reference evidence="5 6" key="1">
    <citation type="submission" date="2018-05" db="EMBL/GenBank/DDBJ databases">
        <title>Rhodobacteraceae gen. nov., sp. nov. isolated from sea water.</title>
        <authorList>
            <person name="Ren Y."/>
        </authorList>
    </citation>
    <scope>NUCLEOTIDE SEQUENCE [LARGE SCALE GENOMIC DNA]</scope>
    <source>
        <strain evidence="5 6">TG-679</strain>
    </source>
</reference>
<gene>
    <name evidence="5" type="ORF">DKT77_13210</name>
</gene>
<keyword evidence="4" id="KW-0732">Signal</keyword>
<feature type="chain" id="PRO_5016004345" evidence="4">
    <location>
        <begin position="24"/>
        <end position="217"/>
    </location>
</feature>
<feature type="binding site" evidence="2">
    <location>
        <position position="90"/>
    </location>
    <ligand>
        <name>Cu cation</name>
        <dbReference type="ChEBI" id="CHEBI:23378"/>
    </ligand>
</feature>
<dbReference type="OrthoDB" id="9790194at2"/>
<dbReference type="CDD" id="cd02968">
    <property type="entry name" value="SCO"/>
    <property type="match status" value="1"/>
</dbReference>
<sequence length="217" mass="21963">MRAFGALMAFGLGAGAMAAPALAHDGVVHGSAEEAARHAAAPPDGPTGRAGALPFALGGPFALTDQTGARRTQADPAGRMQLLFFGYANCPSICSAALPMMADIVDLMAERGVAAVPVMITVDPARDTVGSMGAPLKAIHPAFVGLTGTPEALAQARTAFGVQSEVVFTDPEHGDVFAHGSHVYLLDAAGTVLTLLPPILSAEHAADIALRYAPGDS</sequence>
<feature type="disulfide bond" description="Redox-active" evidence="3">
    <location>
        <begin position="90"/>
        <end position="94"/>
    </location>
</feature>
<keyword evidence="2" id="KW-0479">Metal-binding</keyword>
<dbReference type="SUPFAM" id="SSF52833">
    <property type="entry name" value="Thioredoxin-like"/>
    <property type="match status" value="1"/>
</dbReference>
<dbReference type="AlphaFoldDB" id="A0A2V2LGA1"/>
<evidence type="ECO:0000313" key="5">
    <source>
        <dbReference type="EMBL" id="PWR02217.1"/>
    </source>
</evidence>
<evidence type="ECO:0000256" key="2">
    <source>
        <dbReference type="PIRSR" id="PIRSR603782-1"/>
    </source>
</evidence>
<evidence type="ECO:0000256" key="4">
    <source>
        <dbReference type="SAM" id="SignalP"/>
    </source>
</evidence>
<evidence type="ECO:0000313" key="6">
    <source>
        <dbReference type="Proteomes" id="UP000245680"/>
    </source>
</evidence>
<dbReference type="InterPro" id="IPR036249">
    <property type="entry name" value="Thioredoxin-like_sf"/>
</dbReference>
<dbReference type="Proteomes" id="UP000245680">
    <property type="component" value="Unassembled WGS sequence"/>
</dbReference>
<proteinExistence type="inferred from homology"/>
<dbReference type="PANTHER" id="PTHR12151">
    <property type="entry name" value="ELECTRON TRANSPORT PROTIN SCO1/SENC FAMILY MEMBER"/>
    <property type="match status" value="1"/>
</dbReference>
<dbReference type="PANTHER" id="PTHR12151:SF25">
    <property type="entry name" value="LINALOOL DEHYDRATASE_ISOMERASE DOMAIN-CONTAINING PROTEIN"/>
    <property type="match status" value="1"/>
</dbReference>
<dbReference type="InterPro" id="IPR003782">
    <property type="entry name" value="SCO1/SenC"/>
</dbReference>
<comment type="similarity">
    <text evidence="1">Belongs to the SCO1/2 family.</text>
</comment>
<protein>
    <submittedName>
        <fullName evidence="5">SCO family protein</fullName>
    </submittedName>
</protein>
<feature type="signal peptide" evidence="4">
    <location>
        <begin position="1"/>
        <end position="23"/>
    </location>
</feature>